<keyword evidence="1" id="KW-0614">Plasmid</keyword>
<organism evidence="1 2">
    <name type="scientific">Frigidibacter mobilis</name>
    <dbReference type="NCBI Taxonomy" id="1335048"/>
    <lineage>
        <taxon>Bacteria</taxon>
        <taxon>Pseudomonadati</taxon>
        <taxon>Pseudomonadota</taxon>
        <taxon>Alphaproteobacteria</taxon>
        <taxon>Rhodobacterales</taxon>
        <taxon>Paracoccaceae</taxon>
        <taxon>Frigidibacter</taxon>
    </lineage>
</organism>
<reference evidence="1 2" key="1">
    <citation type="submission" date="2015-09" db="EMBL/GenBank/DDBJ databases">
        <title>Complete genome sequence of Defluviimonas alba cai42t isolated from an oilfield in Xinjiang.</title>
        <authorList>
            <person name="Geng S."/>
            <person name="Pan X."/>
            <person name="Wu X."/>
        </authorList>
    </citation>
    <scope>NUCLEOTIDE SEQUENCE [LARGE SCALE GENOMIC DNA]</scope>
    <source>
        <strain evidence="2">cai42</strain>
        <plasmid evidence="2">cai42_Plasmida</plasmid>
    </source>
</reference>
<sequence length="74" mass="8426">MAVSMELPADPRVADFATWLRRERGATSETIRRYQHELGRWLTTLGSEPQGSPLRPSARSFWIKARTAPDRQSA</sequence>
<protein>
    <submittedName>
        <fullName evidence="1">Integrase family protein</fullName>
    </submittedName>
</protein>
<dbReference type="KEGG" id="daa:AKL17_1p0049"/>
<proteinExistence type="predicted"/>
<geneLocation type="plasmid" evidence="2">
    <name>cai42_Plasmida</name>
</geneLocation>
<keyword evidence="2" id="KW-1185">Reference proteome</keyword>
<accession>A0A159ZAW9</accession>
<dbReference type="AlphaFoldDB" id="A0A159ZAW9"/>
<evidence type="ECO:0000313" key="2">
    <source>
        <dbReference type="Proteomes" id="UP000076128"/>
    </source>
</evidence>
<gene>
    <name evidence="1" type="ORF">AKL17_1p0049</name>
</gene>
<dbReference type="Proteomes" id="UP000076128">
    <property type="component" value="Plasmid pcai42A"/>
</dbReference>
<evidence type="ECO:0000313" key="1">
    <source>
        <dbReference type="EMBL" id="AMY72050.1"/>
    </source>
</evidence>
<dbReference type="EMBL" id="CP012662">
    <property type="protein sequence ID" value="AMY72050.1"/>
    <property type="molecule type" value="Genomic_DNA"/>
</dbReference>
<name>A0A159ZAW9_9RHOB</name>